<accession>A0A927R5W0</accession>
<name>A0A927R5W0_9ACTN</name>
<keyword evidence="2" id="KW-1185">Reference proteome</keyword>
<dbReference type="AlphaFoldDB" id="A0A927R5W0"/>
<sequence>MAVAAYERSAGTTRTPKQAAAAAVEHARALVAADDVEQACRVAVDAYDAGRAIGSERARQAVRDFRAGLGSVPARFTCELDDRLHNSYLEDA</sequence>
<dbReference type="EMBL" id="JADBEM010000001">
    <property type="protein sequence ID" value="MBE1603752.1"/>
    <property type="molecule type" value="Genomic_DNA"/>
</dbReference>
<evidence type="ECO:0000313" key="1">
    <source>
        <dbReference type="EMBL" id="MBE1603752.1"/>
    </source>
</evidence>
<proteinExistence type="predicted"/>
<organism evidence="1 2">
    <name type="scientific">Actinopolymorpha pittospori</name>
    <dbReference type="NCBI Taxonomy" id="648752"/>
    <lineage>
        <taxon>Bacteria</taxon>
        <taxon>Bacillati</taxon>
        <taxon>Actinomycetota</taxon>
        <taxon>Actinomycetes</taxon>
        <taxon>Propionibacteriales</taxon>
        <taxon>Actinopolymorphaceae</taxon>
        <taxon>Actinopolymorpha</taxon>
    </lineage>
</organism>
<protein>
    <submittedName>
        <fullName evidence="1">Uncharacterized protein</fullName>
    </submittedName>
</protein>
<dbReference type="RefSeq" id="WP_192748489.1">
    <property type="nucleotide sequence ID" value="NZ_JADBEM010000001.1"/>
</dbReference>
<evidence type="ECO:0000313" key="2">
    <source>
        <dbReference type="Proteomes" id="UP000638648"/>
    </source>
</evidence>
<comment type="caution">
    <text evidence="1">The sequence shown here is derived from an EMBL/GenBank/DDBJ whole genome shotgun (WGS) entry which is preliminary data.</text>
</comment>
<dbReference type="Proteomes" id="UP000638648">
    <property type="component" value="Unassembled WGS sequence"/>
</dbReference>
<gene>
    <name evidence="1" type="ORF">HEB94_000600</name>
</gene>
<reference evidence="1" key="1">
    <citation type="submission" date="2020-10" db="EMBL/GenBank/DDBJ databases">
        <title>Sequencing the genomes of 1000 actinobacteria strains.</title>
        <authorList>
            <person name="Klenk H.-P."/>
        </authorList>
    </citation>
    <scope>NUCLEOTIDE SEQUENCE</scope>
    <source>
        <strain evidence="1">DSM 45354</strain>
    </source>
</reference>